<dbReference type="EMBL" id="UINC01168511">
    <property type="protein sequence ID" value="SVD71574.1"/>
    <property type="molecule type" value="Genomic_DNA"/>
</dbReference>
<dbReference type="AlphaFoldDB" id="A0A382XL55"/>
<protein>
    <submittedName>
        <fullName evidence="1">Uncharacterized protein</fullName>
    </submittedName>
</protein>
<feature type="non-terminal residue" evidence="1">
    <location>
        <position position="29"/>
    </location>
</feature>
<sequence>MNDRFENPGIGNSMLPIYMGRVSREVSRI</sequence>
<gene>
    <name evidence="1" type="ORF">METZ01_LOCUS424428</name>
</gene>
<evidence type="ECO:0000313" key="1">
    <source>
        <dbReference type="EMBL" id="SVD71574.1"/>
    </source>
</evidence>
<accession>A0A382XL55</accession>
<proteinExistence type="predicted"/>
<name>A0A382XL55_9ZZZZ</name>
<reference evidence="1" key="1">
    <citation type="submission" date="2018-05" db="EMBL/GenBank/DDBJ databases">
        <authorList>
            <person name="Lanie J.A."/>
            <person name="Ng W.-L."/>
            <person name="Kazmierczak K.M."/>
            <person name="Andrzejewski T.M."/>
            <person name="Davidsen T.M."/>
            <person name="Wayne K.J."/>
            <person name="Tettelin H."/>
            <person name="Glass J.I."/>
            <person name="Rusch D."/>
            <person name="Podicherti R."/>
            <person name="Tsui H.-C.T."/>
            <person name="Winkler M.E."/>
        </authorList>
    </citation>
    <scope>NUCLEOTIDE SEQUENCE</scope>
</reference>
<organism evidence="1">
    <name type="scientific">marine metagenome</name>
    <dbReference type="NCBI Taxonomy" id="408172"/>
    <lineage>
        <taxon>unclassified sequences</taxon>
        <taxon>metagenomes</taxon>
        <taxon>ecological metagenomes</taxon>
    </lineage>
</organism>